<feature type="domain" description="NlpC/P60" evidence="8">
    <location>
        <begin position="123"/>
        <end position="243"/>
    </location>
</feature>
<evidence type="ECO:0000256" key="5">
    <source>
        <dbReference type="ARBA" id="ARBA00022801"/>
    </source>
</evidence>
<dbReference type="SMART" id="SM00257">
    <property type="entry name" value="LysM"/>
    <property type="match status" value="1"/>
</dbReference>
<protein>
    <submittedName>
        <fullName evidence="9">LysM peptidoglycan-binding domain-containing C40 family peptidase</fullName>
    </submittedName>
</protein>
<evidence type="ECO:0000256" key="1">
    <source>
        <dbReference type="ARBA" id="ARBA00007074"/>
    </source>
</evidence>
<dbReference type="InterPro" id="IPR038765">
    <property type="entry name" value="Papain-like_cys_pep_sf"/>
</dbReference>
<name>A0ABV1UE53_9ACTN</name>
<dbReference type="InterPro" id="IPR051794">
    <property type="entry name" value="PG_Endopeptidase_C40"/>
</dbReference>
<dbReference type="PROSITE" id="PS51935">
    <property type="entry name" value="NLPC_P60"/>
    <property type="match status" value="1"/>
</dbReference>
<evidence type="ECO:0000259" key="7">
    <source>
        <dbReference type="PROSITE" id="PS51782"/>
    </source>
</evidence>
<dbReference type="Gene3D" id="3.10.350.10">
    <property type="entry name" value="LysM domain"/>
    <property type="match status" value="1"/>
</dbReference>
<evidence type="ECO:0000256" key="6">
    <source>
        <dbReference type="ARBA" id="ARBA00022807"/>
    </source>
</evidence>
<organism evidence="9 10">
    <name type="scientific">Streptomyces sp. 900105245</name>
    <dbReference type="NCBI Taxonomy" id="3154379"/>
    <lineage>
        <taxon>Bacteria</taxon>
        <taxon>Bacillati</taxon>
        <taxon>Actinomycetota</taxon>
        <taxon>Actinomycetes</taxon>
        <taxon>Kitasatosporales</taxon>
        <taxon>Streptomycetaceae</taxon>
        <taxon>Streptomyces</taxon>
    </lineage>
</organism>
<dbReference type="SUPFAM" id="SSF54106">
    <property type="entry name" value="LysM domain"/>
    <property type="match status" value="1"/>
</dbReference>
<dbReference type="InterPro" id="IPR018392">
    <property type="entry name" value="LysM"/>
</dbReference>
<keyword evidence="6" id="KW-0788">Thiol protease</keyword>
<keyword evidence="2" id="KW-0645">Protease</keyword>
<dbReference type="InterPro" id="IPR000064">
    <property type="entry name" value="NLP_P60_dom"/>
</dbReference>
<evidence type="ECO:0000313" key="9">
    <source>
        <dbReference type="EMBL" id="MER6431900.1"/>
    </source>
</evidence>
<dbReference type="EMBL" id="JBEPAZ010000034">
    <property type="protein sequence ID" value="MER6431900.1"/>
    <property type="molecule type" value="Genomic_DNA"/>
</dbReference>
<comment type="caution">
    <text evidence="9">The sequence shown here is derived from an EMBL/GenBank/DDBJ whole genome shotgun (WGS) entry which is preliminary data.</text>
</comment>
<dbReference type="SUPFAM" id="SSF54001">
    <property type="entry name" value="Cysteine proteinases"/>
    <property type="match status" value="1"/>
</dbReference>
<sequence>MTHTGSLPTSAARRVTAIVALPLVLLAALIAWTVAQHPHPDAHPAAIAAHVTGPAGKQVVLARGDTLWSLARRHGTTVAALQQANHLGRSTLIHAGHHLLLPTGPDTHPRTPYVPGTDRRSAAGPGRTAVDFARRQVGVPYRWGGTGRSGFDCSGLVQAAWHAAGIDLPRTTFTQIHAGTRIVRARLRPGDLVFTHDGRHVQLYAGHGHVIEAARPGTTVGYSPLPPAHAVDAYLRPTPAGRR</sequence>
<dbReference type="CDD" id="cd00118">
    <property type="entry name" value="LysM"/>
    <property type="match status" value="1"/>
</dbReference>
<dbReference type="PANTHER" id="PTHR47359">
    <property type="entry name" value="PEPTIDOGLYCAN DL-ENDOPEPTIDASE CWLO"/>
    <property type="match status" value="1"/>
</dbReference>
<dbReference type="PANTHER" id="PTHR47359:SF3">
    <property type="entry name" value="NLP_P60 DOMAIN-CONTAINING PROTEIN-RELATED"/>
    <property type="match status" value="1"/>
</dbReference>
<feature type="domain" description="LysM" evidence="7">
    <location>
        <begin position="57"/>
        <end position="101"/>
    </location>
</feature>
<reference evidence="9 10" key="1">
    <citation type="submission" date="2024-06" db="EMBL/GenBank/DDBJ databases">
        <title>The Natural Products Discovery Center: Release of the First 8490 Sequenced Strains for Exploring Actinobacteria Biosynthetic Diversity.</title>
        <authorList>
            <person name="Kalkreuter E."/>
            <person name="Kautsar S.A."/>
            <person name="Yang D."/>
            <person name="Bader C.D."/>
            <person name="Teijaro C.N."/>
            <person name="Fluegel L."/>
            <person name="Davis C.M."/>
            <person name="Simpson J.R."/>
            <person name="Lauterbach L."/>
            <person name="Steele A.D."/>
            <person name="Gui C."/>
            <person name="Meng S."/>
            <person name="Li G."/>
            <person name="Viehrig K."/>
            <person name="Ye F."/>
            <person name="Su P."/>
            <person name="Kiefer A.F."/>
            <person name="Nichols A."/>
            <person name="Cepeda A.J."/>
            <person name="Yan W."/>
            <person name="Fan B."/>
            <person name="Jiang Y."/>
            <person name="Adhikari A."/>
            <person name="Zheng C.-J."/>
            <person name="Schuster L."/>
            <person name="Cowan T.M."/>
            <person name="Smanski M.J."/>
            <person name="Chevrette M.G."/>
            <person name="De Carvalho L.P.S."/>
            <person name="Shen B."/>
        </authorList>
    </citation>
    <scope>NUCLEOTIDE SEQUENCE [LARGE SCALE GENOMIC DNA]</scope>
    <source>
        <strain evidence="9 10">NPDC001166</strain>
    </source>
</reference>
<evidence type="ECO:0000256" key="4">
    <source>
        <dbReference type="ARBA" id="ARBA00022737"/>
    </source>
</evidence>
<dbReference type="InterPro" id="IPR036779">
    <property type="entry name" value="LysM_dom_sf"/>
</dbReference>
<evidence type="ECO:0000256" key="3">
    <source>
        <dbReference type="ARBA" id="ARBA00022729"/>
    </source>
</evidence>
<evidence type="ECO:0000313" key="10">
    <source>
        <dbReference type="Proteomes" id="UP001470023"/>
    </source>
</evidence>
<keyword evidence="4" id="KW-0677">Repeat</keyword>
<dbReference type="Proteomes" id="UP001470023">
    <property type="component" value="Unassembled WGS sequence"/>
</dbReference>
<dbReference type="Pfam" id="PF01476">
    <property type="entry name" value="LysM"/>
    <property type="match status" value="1"/>
</dbReference>
<evidence type="ECO:0000256" key="2">
    <source>
        <dbReference type="ARBA" id="ARBA00022670"/>
    </source>
</evidence>
<evidence type="ECO:0000259" key="8">
    <source>
        <dbReference type="PROSITE" id="PS51935"/>
    </source>
</evidence>
<keyword evidence="3" id="KW-0732">Signal</keyword>
<comment type="similarity">
    <text evidence="1">Belongs to the peptidase C40 family.</text>
</comment>
<accession>A0ABV1UE53</accession>
<proteinExistence type="inferred from homology"/>
<dbReference type="Pfam" id="PF00877">
    <property type="entry name" value="NLPC_P60"/>
    <property type="match status" value="1"/>
</dbReference>
<dbReference type="RefSeq" id="WP_352064836.1">
    <property type="nucleotide sequence ID" value="NZ_JBEPAZ010000034.1"/>
</dbReference>
<keyword evidence="10" id="KW-1185">Reference proteome</keyword>
<dbReference type="PROSITE" id="PS51782">
    <property type="entry name" value="LYSM"/>
    <property type="match status" value="1"/>
</dbReference>
<gene>
    <name evidence="9" type="ORF">ABT272_29865</name>
</gene>
<dbReference type="Gene3D" id="3.90.1720.10">
    <property type="entry name" value="endopeptidase domain like (from Nostoc punctiforme)"/>
    <property type="match status" value="1"/>
</dbReference>
<keyword evidence="5" id="KW-0378">Hydrolase</keyword>